<evidence type="ECO:0000256" key="1">
    <source>
        <dbReference type="SAM" id="MobiDB-lite"/>
    </source>
</evidence>
<keyword evidence="3" id="KW-1185">Reference proteome</keyword>
<sequence length="666" mass="75841">MQVSRKLNEQKRKMSLKRAISCLLLFAIITAVNSDIFCQSPRGSNNRLNEKSAQRKEANRLFDSQNNNKGGYNVGDATDAAAKKVEDQYQMKYFQSASISRKDPKKGNTFLKLEWVNQHGCGVDDEKDPNKKRCNIILQYMCQKMDPDDKLDVLRDGVNTNKQNFNENNVNPKTRKESHKIKGKAVKADSGLHETWDWYHKCYQRERNNGLFAADQNLNDKNGYKRATQTRQNNGGGRSGYECPEERDYYPYWHPTPWLDIAVFSQKSEDCQNYRDKSFNQHNYGECVEFYPDKTRKCASRYNNKAACESNKKTWVEFSSYLEKAPEYKTAEECKKAKSKVNVEHVWGLPWDTKNISHKECLVRADVPVCHKAAYSRTNHLGNGLSGTMNSFMWKLPYFPSGNEKRCVFRIRYNISTDDYDPATTTAAQNGKKSPVQNDPVVNVAGLPLQLAINTAQFGRVFQDRSHVFHLMPRPKDVTQNIHNLNVRGKRGNIVQTFPAVEYDFVPNSLTINSDDLVHIQWTGSNTHNNNNDGNDGEGNAGTDRHNIVQSKQAGVSYPLPYGNTTLWKNSRIVWIYHKETKIGPQDLALSLASSGYYTCVNSAKCPAALAKDSLNKKAKMNNVLNNAPASYKGVLLSIKKGNYYYLCSRNNNFTNRSQKGVIHVK</sequence>
<reference evidence="2" key="1">
    <citation type="submission" date="2023-08" db="EMBL/GenBank/DDBJ databases">
        <authorList>
            <person name="Alioto T."/>
            <person name="Alioto T."/>
            <person name="Gomez Garrido J."/>
        </authorList>
    </citation>
    <scope>NUCLEOTIDE SEQUENCE</scope>
</reference>
<protein>
    <recommendedName>
        <fullName evidence="4">Protein DD3-3</fullName>
    </recommendedName>
</protein>
<feature type="compositionally biased region" description="Low complexity" evidence="1">
    <location>
        <begin position="524"/>
        <end position="534"/>
    </location>
</feature>
<feature type="region of interest" description="Disordered" evidence="1">
    <location>
        <begin position="160"/>
        <end position="186"/>
    </location>
</feature>
<accession>A0AA36AEK3</accession>
<feature type="region of interest" description="Disordered" evidence="1">
    <location>
        <begin position="524"/>
        <end position="545"/>
    </location>
</feature>
<organism evidence="2 3">
    <name type="scientific">Octopus vulgaris</name>
    <name type="common">Common octopus</name>
    <dbReference type="NCBI Taxonomy" id="6645"/>
    <lineage>
        <taxon>Eukaryota</taxon>
        <taxon>Metazoa</taxon>
        <taxon>Spiralia</taxon>
        <taxon>Lophotrochozoa</taxon>
        <taxon>Mollusca</taxon>
        <taxon>Cephalopoda</taxon>
        <taxon>Coleoidea</taxon>
        <taxon>Octopodiformes</taxon>
        <taxon>Octopoda</taxon>
        <taxon>Incirrata</taxon>
        <taxon>Octopodidae</taxon>
        <taxon>Octopus</taxon>
    </lineage>
</organism>
<feature type="compositionally biased region" description="Polar residues" evidence="1">
    <location>
        <begin position="160"/>
        <end position="172"/>
    </location>
</feature>
<dbReference type="Proteomes" id="UP001162480">
    <property type="component" value="Chromosome 1"/>
</dbReference>
<dbReference type="EMBL" id="OX597814">
    <property type="protein sequence ID" value="CAI9714690.1"/>
    <property type="molecule type" value="Genomic_DNA"/>
</dbReference>
<dbReference type="AlphaFoldDB" id="A0AA36AEK3"/>
<feature type="compositionally biased region" description="Basic residues" evidence="1">
    <location>
        <begin position="176"/>
        <end position="185"/>
    </location>
</feature>
<evidence type="ECO:0000313" key="3">
    <source>
        <dbReference type="Proteomes" id="UP001162480"/>
    </source>
</evidence>
<proteinExistence type="predicted"/>
<dbReference type="InterPro" id="IPR053320">
    <property type="entry name" value="Protein_DD3-3_O-glyco"/>
</dbReference>
<evidence type="ECO:0008006" key="4">
    <source>
        <dbReference type="Google" id="ProtNLM"/>
    </source>
</evidence>
<evidence type="ECO:0000313" key="2">
    <source>
        <dbReference type="EMBL" id="CAI9714690.1"/>
    </source>
</evidence>
<dbReference type="PANTHER" id="PTHR35170">
    <property type="entry name" value="PROTEIN DD3-3"/>
    <property type="match status" value="1"/>
</dbReference>
<name>A0AA36AEK3_OCTVU</name>
<gene>
    <name evidence="2" type="ORF">OCTVUL_1B027639</name>
</gene>
<dbReference type="PANTHER" id="PTHR35170:SF2">
    <property type="entry name" value="PROTEIN DD3-3"/>
    <property type="match status" value="1"/>
</dbReference>